<dbReference type="NCBIfam" id="TIGR02937">
    <property type="entry name" value="sigma70-ECF"/>
    <property type="match status" value="1"/>
</dbReference>
<name>A0A235FD95_9BACL</name>
<accession>A0A235FD95</accession>
<dbReference type="GO" id="GO:0003677">
    <property type="term" value="F:DNA binding"/>
    <property type="evidence" value="ECO:0007669"/>
    <property type="project" value="UniProtKB-KW"/>
</dbReference>
<evidence type="ECO:0000256" key="4">
    <source>
        <dbReference type="ARBA" id="ARBA00023125"/>
    </source>
</evidence>
<dbReference type="InterPro" id="IPR013325">
    <property type="entry name" value="RNA_pol_sigma_r2"/>
</dbReference>
<reference evidence="8 9" key="1">
    <citation type="submission" date="2017-07" db="EMBL/GenBank/DDBJ databases">
        <title>Fictibacillus sp. nov. GDSW-R2A3 Genome sequencing and assembly.</title>
        <authorList>
            <person name="Mayilraj S."/>
        </authorList>
    </citation>
    <scope>NUCLEOTIDE SEQUENCE [LARGE SCALE GENOMIC DNA]</scope>
    <source>
        <strain evidence="8 9">GDSW-R2A3</strain>
    </source>
</reference>
<organism evidence="8 9">
    <name type="scientific">Fictibacillus aquaticus</name>
    <dbReference type="NCBI Taxonomy" id="2021314"/>
    <lineage>
        <taxon>Bacteria</taxon>
        <taxon>Bacillati</taxon>
        <taxon>Bacillota</taxon>
        <taxon>Bacilli</taxon>
        <taxon>Bacillales</taxon>
        <taxon>Fictibacillaceae</taxon>
        <taxon>Fictibacillus</taxon>
    </lineage>
</organism>
<keyword evidence="9" id="KW-1185">Reference proteome</keyword>
<dbReference type="GO" id="GO:0006352">
    <property type="term" value="P:DNA-templated transcription initiation"/>
    <property type="evidence" value="ECO:0007669"/>
    <property type="project" value="InterPro"/>
</dbReference>
<evidence type="ECO:0000313" key="8">
    <source>
        <dbReference type="EMBL" id="OYD59316.1"/>
    </source>
</evidence>
<evidence type="ECO:0008006" key="10">
    <source>
        <dbReference type="Google" id="ProtNLM"/>
    </source>
</evidence>
<dbReference type="InterPro" id="IPR014284">
    <property type="entry name" value="RNA_pol_sigma-70_dom"/>
</dbReference>
<dbReference type="EMBL" id="NOII01000001">
    <property type="protein sequence ID" value="OYD59316.1"/>
    <property type="molecule type" value="Genomic_DNA"/>
</dbReference>
<comment type="similarity">
    <text evidence="1">Belongs to the sigma-70 factor family. ECF subfamily.</text>
</comment>
<dbReference type="PANTHER" id="PTHR43133">
    <property type="entry name" value="RNA POLYMERASE ECF-TYPE SIGMA FACTO"/>
    <property type="match status" value="1"/>
</dbReference>
<evidence type="ECO:0000259" key="7">
    <source>
        <dbReference type="Pfam" id="PF08281"/>
    </source>
</evidence>
<evidence type="ECO:0000313" key="9">
    <source>
        <dbReference type="Proteomes" id="UP000215059"/>
    </source>
</evidence>
<dbReference type="InterPro" id="IPR007627">
    <property type="entry name" value="RNA_pol_sigma70_r2"/>
</dbReference>
<evidence type="ECO:0000256" key="5">
    <source>
        <dbReference type="ARBA" id="ARBA00023163"/>
    </source>
</evidence>
<feature type="domain" description="RNA polymerase sigma factor 70 region 4 type 2" evidence="7">
    <location>
        <begin position="152"/>
        <end position="201"/>
    </location>
</feature>
<protein>
    <recommendedName>
        <fullName evidence="10">RNA polymerase subunit sigma-24</fullName>
    </recommendedName>
</protein>
<dbReference type="AlphaFoldDB" id="A0A235FD95"/>
<evidence type="ECO:0000256" key="1">
    <source>
        <dbReference type="ARBA" id="ARBA00010641"/>
    </source>
</evidence>
<keyword evidence="4" id="KW-0238">DNA-binding</keyword>
<dbReference type="Gene3D" id="1.10.10.10">
    <property type="entry name" value="Winged helix-like DNA-binding domain superfamily/Winged helix DNA-binding domain"/>
    <property type="match status" value="1"/>
</dbReference>
<dbReference type="InterPro" id="IPR013324">
    <property type="entry name" value="RNA_pol_sigma_r3/r4-like"/>
</dbReference>
<dbReference type="InterPro" id="IPR039425">
    <property type="entry name" value="RNA_pol_sigma-70-like"/>
</dbReference>
<dbReference type="Pfam" id="PF04542">
    <property type="entry name" value="Sigma70_r2"/>
    <property type="match status" value="1"/>
</dbReference>
<dbReference type="Proteomes" id="UP000215059">
    <property type="component" value="Unassembled WGS sequence"/>
</dbReference>
<gene>
    <name evidence="8" type="ORF">CGZ90_05335</name>
</gene>
<dbReference type="InterPro" id="IPR013249">
    <property type="entry name" value="RNA_pol_sigma70_r4_t2"/>
</dbReference>
<comment type="caution">
    <text evidence="8">The sequence shown here is derived from an EMBL/GenBank/DDBJ whole genome shotgun (WGS) entry which is preliminary data.</text>
</comment>
<dbReference type="InterPro" id="IPR036388">
    <property type="entry name" value="WH-like_DNA-bd_sf"/>
</dbReference>
<dbReference type="CDD" id="cd06171">
    <property type="entry name" value="Sigma70_r4"/>
    <property type="match status" value="1"/>
</dbReference>
<dbReference type="PANTHER" id="PTHR43133:SF8">
    <property type="entry name" value="RNA POLYMERASE SIGMA FACTOR HI_1459-RELATED"/>
    <property type="match status" value="1"/>
</dbReference>
<dbReference type="Gene3D" id="1.10.1740.10">
    <property type="match status" value="1"/>
</dbReference>
<keyword evidence="3" id="KW-0731">Sigma factor</keyword>
<sequence>MGVRYHFGRFRTVGGFIGNGTLPQKYISNLCNFTYTLPVCLTGERRDVMNDPLEEMYHLYKTSIFHYLLQLTFHQHTAEELTHDTFLKAFRMFTSFRGEASIKTWLYRIARNTYLDHVQKKSSALEEQTDFSERMYADSENQQGSLDEKLFIQHILSQLTEKERTLIVLRDKDLFTYREIGLILNMPEAQVKVGIFRARKKFKEYYIHETQGDQKNEA</sequence>
<evidence type="ECO:0000256" key="2">
    <source>
        <dbReference type="ARBA" id="ARBA00023015"/>
    </source>
</evidence>
<dbReference type="Pfam" id="PF08281">
    <property type="entry name" value="Sigma70_r4_2"/>
    <property type="match status" value="1"/>
</dbReference>
<keyword evidence="2" id="KW-0805">Transcription regulation</keyword>
<dbReference type="SUPFAM" id="SSF88946">
    <property type="entry name" value="Sigma2 domain of RNA polymerase sigma factors"/>
    <property type="match status" value="1"/>
</dbReference>
<proteinExistence type="inferred from homology"/>
<feature type="domain" description="RNA polymerase sigma-70 region 2" evidence="6">
    <location>
        <begin position="56"/>
        <end position="122"/>
    </location>
</feature>
<keyword evidence="5" id="KW-0804">Transcription</keyword>
<dbReference type="GO" id="GO:0016987">
    <property type="term" value="F:sigma factor activity"/>
    <property type="evidence" value="ECO:0007669"/>
    <property type="project" value="UniProtKB-KW"/>
</dbReference>
<dbReference type="SUPFAM" id="SSF88659">
    <property type="entry name" value="Sigma3 and sigma4 domains of RNA polymerase sigma factors"/>
    <property type="match status" value="1"/>
</dbReference>
<dbReference type="OrthoDB" id="9795666at2"/>
<evidence type="ECO:0000256" key="3">
    <source>
        <dbReference type="ARBA" id="ARBA00023082"/>
    </source>
</evidence>
<evidence type="ECO:0000259" key="6">
    <source>
        <dbReference type="Pfam" id="PF04542"/>
    </source>
</evidence>